<dbReference type="Pfam" id="PF13086">
    <property type="entry name" value="AAA_11"/>
    <property type="match status" value="1"/>
</dbReference>
<evidence type="ECO:0000256" key="1">
    <source>
        <dbReference type="ARBA" id="ARBA00004496"/>
    </source>
</evidence>
<dbReference type="PROSITE" id="PS51981">
    <property type="entry name" value="ZF_RZ"/>
    <property type="match status" value="1"/>
</dbReference>
<dbReference type="EMBL" id="LRGB01001581">
    <property type="protein sequence ID" value="KZS11092.1"/>
    <property type="molecule type" value="Genomic_DNA"/>
</dbReference>
<accession>A0A0N8D3A9</accession>
<dbReference type="InterPro" id="IPR047187">
    <property type="entry name" value="SF1_C_Upf1"/>
</dbReference>
<dbReference type="GO" id="GO:0031380">
    <property type="term" value="C:nuclear RNA-directed RNA polymerase complex"/>
    <property type="evidence" value="ECO:0007669"/>
    <property type="project" value="TreeGrafter"/>
</dbReference>
<keyword evidence="10" id="KW-1185">Reference proteome</keyword>
<feature type="region of interest" description="Disordered" evidence="8">
    <location>
        <begin position="1"/>
        <end position="78"/>
    </location>
</feature>
<evidence type="ECO:0000256" key="8">
    <source>
        <dbReference type="SAM" id="MobiDB-lite"/>
    </source>
</evidence>
<dbReference type="GO" id="GO:0002376">
    <property type="term" value="P:immune system process"/>
    <property type="evidence" value="ECO:0007669"/>
    <property type="project" value="UniProtKB-KW"/>
</dbReference>
<dbReference type="GO" id="GO:0005737">
    <property type="term" value="C:cytoplasm"/>
    <property type="evidence" value="ECO:0007669"/>
    <property type="project" value="UniProtKB-SubCell"/>
</dbReference>
<dbReference type="Pfam" id="PF13087">
    <property type="entry name" value="AAA_12"/>
    <property type="match status" value="1"/>
</dbReference>
<sequence length="2324" mass="263413">MENPSRGGGRGTTGAYRGGSTRGKQAGSGRLLLGAIPKNHESSTTGRWRGSSSTAVHQHGNRGRGFHVPNSMPHQRQGSHRRLDFEYIMRLASDNAQPSEVIRCLGDPENDLALQLQENLSNVEYLELIIVALGGFCKKNGASQFTESFVTVVKILAAQKIFTYVIPIIINIPVSRARNLPPKEERLKRLTTAIFHLATEMLVLTPALGCHALGENFFTDIISLKVMPSIKNFNVTDAFDVLDGGIQQLQTAWSQHIPVVVSKDERRIRREKYLEELILQDPPNDFRTLNVMPNWEDVCLDVEPFLRPSIVKGKYPDIATYLDIQFRLLREDFFNPLRVGLLAYKSQTDKKHSRIRNPDNIRLYYEVRILEYNMHEDCYTIQFSNAGLRRIVWEHSKRFLYGSLVCLSSDNFMSFHLFTVLDRNPKLLEEGKIKVKFEGGTLSAALKKQTFVMAESTVFFESYRSILTALQRISPTNFPLEDYILGRNSSPEVPDYLNGKNPLYDLTCVPMHLPSDDEVGDIQVVEMRDAHENDEVDYLPEVKIRDSDDEVGDIQVVEMRDAHENDEVDYLPEVKIRDSDDDDHSNKQAGKLRMQQVPILESRLRPNASDLGLDPSQCAALYAALTQTISVIQGPPGTGKTYLGLRIVETLLKNKRYWNTERYARPSPILVICYTNHALDQFLEGISEFTHKIVRIGGQSKCAALEPFSLMAWKKKPRQYAERDTKKWIFEINDKLREFDKERDIIHSVMMVMRSRGLIHEDSFLRMKIIPKSLYSAFNALKHSIRYGNQNWTALGFWLGIYRNEDLQQLVNCFSKNSFTKHHATKNLPVVSPTEENGTADDQWDKEIIEEIQTNRKVEDDDHLAAVKAQKLSRHSNPENEALNKVFVNFSYKFSEDETLIKEFKECLETVEGEDATWYQLNIRELQNKMWHLRQLLLTVPTLEEKQLDEWYKNDIMHIPLNIRWMMYNSWKAKALDIQEERATKLEELYLKNANRLKDVRTLESAEICQNADIVGLTTTGAAKQRALLNHLKPKIVIVEEAAEVLEAHVVCALSASCQQLVLIGDHQQLRPPVTVHRLAKDFSLDVSLFERLIKNGMEPCVLGVQHRMRPEIARLIVPAIYPTLENHSSVLKYPAIRGLASNIFFLTHSEPEIGDPEGKSHLNPYEAQLSLTLARHLIMQGYTPKQITILTTYSGQLLHFFKIRREQPAVQSVRISVVDNFQGEENDIIILSLVRSNEDENIGFLRIENRICVALSRAKQGFYMIGNMQNLQGKSKLWSGISKMLESNGQIGPDFCLKCDIHDVVTKTRKVADFPPEGGCMEKCVTTMGCGHICPKICHANNDREHTEFKCKENCTRFCPVGHPCPKKCFVDCKPCMVQVTKKLPCTHEQIVYCYKDLAKEFCQTPVWKNLPSCGHGVDLLCGASVSEAVCPEPCGITLDCGHICPLSCHKRSSHANVKCQQPCQRLCSDQHPCNKMCFEDCGKCFTKMMKTLPCGHESEVECSQPLRDVNCNVRVIKPLTDCEHTIEIECGKSTDGYKCNKPCEKTLCIDGHPCKKRCFQPCGRCSVRMERQLKCGHSAVVECYVDPLTIRCRVIKEGCLLPLCGHRVALHCGKDPYQAVCNLPCNVRLECGHSCTLRCHTGKDPDHQEYQCKKQCGKMKKGCKKNHKCGKKCFEHCVLCNEKWTRTLPCGHSLHTECHRNDEDIFCSKMMTKVIPECGHEMELACSTEPTRLLCKELCNLTLPCGHKCKKKCCEPCSQADCNEPVTTSRFNICGHHVTLDCKSFHAVDGIPTESQVQSHLKTCLKPCNAMLDCMHECKGTCGECFNGRVHRACDDKCGRSLVCGHICDVNCGLSCPPCRGTCEYSCPHSRCRHKCCEPCSACQEPCEWKCQHQTCGKKCGEPCDRTRCDEPCNKKLPCGHSCIGLCGEICPPLCRVCDKDKLTDFKLLYNEENDDARFIFLPECEHCIEVEGMDHWMATNVGGQIQPKCCPRCKTTVRICMRYGDIIKSTFDDIAKAKKKILQLKGNPLEFFKRANTQVRKCISLIKKCQPLNSLIVAIVNQNLEEVNQQLTPKKKNGRKVNPSMGSDIRFQIEVNLSFLERVLEMMAKMVLKVENPRGSVDRSLMSTLAPTSTKSTYMAPELTDELNALVRKLLYSMLKRSRISIAEYRTVDRELERLEYVQAYFVLKSSALFPTIGATSSENQLIQQLLMNNVRVLEDSQKVEIKSALKKLGENMKTGLGISDKERQEIVTAMGMSRGHWFKCPNGHIYAIGDCGGATMESRCNECNAVIGGGNHQVRNDNGLAREMDGAIAPAWPMRV</sequence>
<protein>
    <submittedName>
        <fullName evidence="9">NFX1-type zinc finger-containing protein 1</fullName>
    </submittedName>
</protein>
<dbReference type="GO" id="GO:0031048">
    <property type="term" value="P:regulatory ncRNA-mediated heterochromatin formation"/>
    <property type="evidence" value="ECO:0007669"/>
    <property type="project" value="TreeGrafter"/>
</dbReference>
<feature type="compositionally biased region" description="Gly residues" evidence="8">
    <location>
        <begin position="1"/>
        <end position="21"/>
    </location>
</feature>
<dbReference type="SUPFAM" id="SSF52540">
    <property type="entry name" value="P-loop containing nucleoside triphosphate hydrolases"/>
    <property type="match status" value="1"/>
</dbReference>
<feature type="compositionally biased region" description="Low complexity" evidence="8">
    <location>
        <begin position="42"/>
        <end position="54"/>
    </location>
</feature>
<dbReference type="PANTHER" id="PTHR10887:SF341">
    <property type="entry name" value="NFX1-TYPE ZINC FINGER-CONTAINING PROTEIN 1"/>
    <property type="match status" value="1"/>
</dbReference>
<dbReference type="InterPro" id="IPR045055">
    <property type="entry name" value="DNA2/NAM7-like"/>
</dbReference>
<dbReference type="GO" id="GO:0008270">
    <property type="term" value="F:zinc ion binding"/>
    <property type="evidence" value="ECO:0007669"/>
    <property type="project" value="UniProtKB-KW"/>
</dbReference>
<dbReference type="GO" id="GO:0004386">
    <property type="term" value="F:helicase activity"/>
    <property type="evidence" value="ECO:0007669"/>
    <property type="project" value="InterPro"/>
</dbReference>
<dbReference type="PANTHER" id="PTHR10887">
    <property type="entry name" value="DNA2/NAM7 HELICASE FAMILY"/>
    <property type="match status" value="1"/>
</dbReference>
<proteinExistence type="predicted"/>
<evidence type="ECO:0000313" key="9">
    <source>
        <dbReference type="EMBL" id="KZS11092.1"/>
    </source>
</evidence>
<dbReference type="OrthoDB" id="2423195at2759"/>
<dbReference type="CDD" id="cd18808">
    <property type="entry name" value="SF1_C_Upf1"/>
    <property type="match status" value="1"/>
</dbReference>
<keyword evidence="7" id="KW-0391">Immunity</keyword>
<evidence type="ECO:0000256" key="7">
    <source>
        <dbReference type="ARBA" id="ARBA00022859"/>
    </source>
</evidence>
<gene>
    <name evidence="9" type="ORF">APZ42_023793</name>
</gene>
<dbReference type="SMART" id="SM00438">
    <property type="entry name" value="ZnF_NFX"/>
    <property type="match status" value="7"/>
</dbReference>
<reference evidence="9 10" key="1">
    <citation type="submission" date="2016-03" db="EMBL/GenBank/DDBJ databases">
        <title>EvidentialGene: Evidence-directed Construction of Genes on Genomes.</title>
        <authorList>
            <person name="Gilbert D.G."/>
            <person name="Choi J.-H."/>
            <person name="Mockaitis K."/>
            <person name="Colbourne J."/>
            <person name="Pfrender M."/>
        </authorList>
    </citation>
    <scope>NUCLEOTIDE SEQUENCE [LARGE SCALE GENOMIC DNA]</scope>
    <source>
        <strain evidence="9 10">Xinb3</strain>
        <tissue evidence="9">Complete organism</tissue>
    </source>
</reference>
<keyword evidence="5" id="KW-0863">Zinc-finger</keyword>
<evidence type="ECO:0000256" key="2">
    <source>
        <dbReference type="ARBA" id="ARBA00022490"/>
    </source>
</evidence>
<dbReference type="Pfam" id="PF25396">
    <property type="entry name" value="ZNFX1"/>
    <property type="match status" value="1"/>
</dbReference>
<keyword evidence="4" id="KW-0677">Repeat</keyword>
<dbReference type="InterPro" id="IPR041677">
    <property type="entry name" value="DNA2/NAM7_AAA_11"/>
</dbReference>
<keyword evidence="2" id="KW-0963">Cytoplasm</keyword>
<comment type="caution">
    <text evidence="9">The sequence shown here is derived from an EMBL/GenBank/DDBJ whole genome shotgun (WGS) entry which is preliminary data.</text>
</comment>
<dbReference type="InterPro" id="IPR046439">
    <property type="entry name" value="ZF_RZ_dom"/>
</dbReference>
<organism evidence="9 10">
    <name type="scientific">Daphnia magna</name>
    <dbReference type="NCBI Taxonomy" id="35525"/>
    <lineage>
        <taxon>Eukaryota</taxon>
        <taxon>Metazoa</taxon>
        <taxon>Ecdysozoa</taxon>
        <taxon>Arthropoda</taxon>
        <taxon>Crustacea</taxon>
        <taxon>Branchiopoda</taxon>
        <taxon>Diplostraca</taxon>
        <taxon>Cladocera</taxon>
        <taxon>Anomopoda</taxon>
        <taxon>Daphniidae</taxon>
        <taxon>Daphnia</taxon>
    </lineage>
</organism>
<dbReference type="InterPro" id="IPR057373">
    <property type="entry name" value="ZNFX1"/>
</dbReference>
<evidence type="ECO:0000256" key="5">
    <source>
        <dbReference type="ARBA" id="ARBA00022771"/>
    </source>
</evidence>
<dbReference type="InterPro" id="IPR000967">
    <property type="entry name" value="Znf_NFX1"/>
</dbReference>
<name>A0A0N8D3A9_9CRUS</name>
<dbReference type="Gene3D" id="3.40.50.300">
    <property type="entry name" value="P-loop containing nucleotide triphosphate hydrolases"/>
    <property type="match status" value="3"/>
</dbReference>
<evidence type="ECO:0000256" key="6">
    <source>
        <dbReference type="ARBA" id="ARBA00022833"/>
    </source>
</evidence>
<dbReference type="FunFam" id="3.40.50.300:FF:000742">
    <property type="entry name" value="NFX1-type zinc finger-containing protein 1"/>
    <property type="match status" value="1"/>
</dbReference>
<dbReference type="InterPro" id="IPR027417">
    <property type="entry name" value="P-loop_NTPase"/>
</dbReference>
<evidence type="ECO:0000256" key="3">
    <source>
        <dbReference type="ARBA" id="ARBA00022723"/>
    </source>
</evidence>
<evidence type="ECO:0000313" key="10">
    <source>
        <dbReference type="Proteomes" id="UP000076858"/>
    </source>
</evidence>
<dbReference type="Proteomes" id="UP000076858">
    <property type="component" value="Unassembled WGS sequence"/>
</dbReference>
<keyword evidence="6" id="KW-0862">Zinc</keyword>
<dbReference type="Pfam" id="PF20173">
    <property type="entry name" value="ZnF_RZ-type"/>
    <property type="match status" value="1"/>
</dbReference>
<evidence type="ECO:0000256" key="4">
    <source>
        <dbReference type="ARBA" id="ARBA00022737"/>
    </source>
</evidence>
<dbReference type="InterPro" id="IPR041679">
    <property type="entry name" value="DNA2/NAM7-like_C"/>
</dbReference>
<keyword evidence="3" id="KW-0479">Metal-binding</keyword>
<comment type="subcellular location">
    <subcellularLocation>
        <location evidence="1">Cytoplasm</location>
    </subcellularLocation>
</comment>